<dbReference type="Gene3D" id="3.20.110.10">
    <property type="entry name" value="Glycoside hydrolase 38, N terminal domain"/>
    <property type="match status" value="2"/>
</dbReference>
<dbReference type="InterPro" id="IPR011330">
    <property type="entry name" value="Glyco_hydro/deAcase_b/a-brl"/>
</dbReference>
<evidence type="ECO:0000256" key="1">
    <source>
        <dbReference type="ARBA" id="ARBA00006821"/>
    </source>
</evidence>
<evidence type="ECO:0000313" key="6">
    <source>
        <dbReference type="Proteomes" id="UP000556026"/>
    </source>
</evidence>
<dbReference type="PANTHER" id="PTHR36306:SF1">
    <property type="entry name" value="ALPHA-AMYLASE-RELATED"/>
    <property type="match status" value="1"/>
</dbReference>
<protein>
    <submittedName>
        <fullName evidence="5">Glycoside hydrolase</fullName>
    </submittedName>
</protein>
<dbReference type="SUPFAM" id="SSF88713">
    <property type="entry name" value="Glycoside hydrolase/deacetylase"/>
    <property type="match status" value="1"/>
</dbReference>
<dbReference type="InterPro" id="IPR052046">
    <property type="entry name" value="GH57_Enzymes"/>
</dbReference>
<accession>A0A6V8MLW9</accession>
<reference evidence="6" key="1">
    <citation type="submission" date="2020-06" db="EMBL/GenBank/DDBJ databases">
        <title>Draft genomic sequence of Geomonas sp. Red330.</title>
        <authorList>
            <person name="Itoh H."/>
            <person name="Zhenxing X."/>
            <person name="Ushijima N."/>
            <person name="Masuda Y."/>
            <person name="Shiratori Y."/>
            <person name="Senoo K."/>
        </authorList>
    </citation>
    <scope>NUCLEOTIDE SEQUENCE [LARGE SCALE GENOMIC DNA]</scope>
    <source>
        <strain evidence="6">Red330</strain>
    </source>
</reference>
<evidence type="ECO:0000256" key="2">
    <source>
        <dbReference type="ARBA" id="ARBA00023277"/>
    </source>
</evidence>
<keyword evidence="6" id="KW-1185">Reference proteome</keyword>
<dbReference type="GO" id="GO:0016787">
    <property type="term" value="F:hydrolase activity"/>
    <property type="evidence" value="ECO:0007669"/>
    <property type="project" value="UniProtKB-KW"/>
</dbReference>
<dbReference type="RefSeq" id="WP_183355667.1">
    <property type="nucleotide sequence ID" value="NZ_BLXX01000011.1"/>
</dbReference>
<dbReference type="PANTHER" id="PTHR36306">
    <property type="entry name" value="ALPHA-AMYLASE-RELATED-RELATED"/>
    <property type="match status" value="1"/>
</dbReference>
<keyword evidence="5" id="KW-0378">Hydrolase</keyword>
<organism evidence="5 6">
    <name type="scientific">Geomonas silvestris</name>
    <dbReference type="NCBI Taxonomy" id="2740184"/>
    <lineage>
        <taxon>Bacteria</taxon>
        <taxon>Pseudomonadati</taxon>
        <taxon>Thermodesulfobacteriota</taxon>
        <taxon>Desulfuromonadia</taxon>
        <taxon>Geobacterales</taxon>
        <taxon>Geobacteraceae</taxon>
        <taxon>Geomonas</taxon>
    </lineage>
</organism>
<gene>
    <name evidence="5" type="ORF">GMST_31820</name>
</gene>
<dbReference type="Proteomes" id="UP000556026">
    <property type="component" value="Unassembled WGS sequence"/>
</dbReference>
<dbReference type="EMBL" id="BLXX01000011">
    <property type="protein sequence ID" value="GFO60857.1"/>
    <property type="molecule type" value="Genomic_DNA"/>
</dbReference>
<comment type="caution">
    <text evidence="5">The sequence shown here is derived from an EMBL/GenBank/DDBJ whole genome shotgun (WGS) entry which is preliminary data.</text>
</comment>
<evidence type="ECO:0000313" key="5">
    <source>
        <dbReference type="EMBL" id="GFO60857.1"/>
    </source>
</evidence>
<sequence length="736" mass="83598">MAEPLYVSFLWHMHQPFYKDPVQGEYILPWTYLHAIKDYYDMPAIVDASPGAKVTFNLVPSLLEQIQDYGAGTAVDPFLSRARMAPADMTEEERLFVLDNFFSANRQRMVEPHRRYLELYCLAGDGVGGGSRDRLRVMGDQEILDLQVWFYLTWTGEAARRRYPEFRELLRKGKNFTASDKLLLFETQRVLIGEIIPLYKRLQEEGKVELSVTPYFHPILPLLCDTRLAQSAMPRVTLPTQHFRHPEDARSQVDRGIACFERLFGCTPKGVWPSEGAVSDEALGILAERGITWTATDEWVLAKSLPRGLGRDREALYRPYFYQQGESETAIFFRDHVLSDLIGFTYSKWEAERAVADFLGRLKEVRQRCHSSVVAPVILDGENAWEYYQDNGLPFLSKLYHCLAGTPGLAPATFSEVLEWVPERRTLSHIHPGSWINANYGIWIGHPEENLGWDYLARARAAAVQHSPAVAALLSGDTAQADPAPEEIGGEVAELVVQALYAAEGSDWFWWYGDDHFSPHSASFDLLFRRHLMNVYRLLGLAVPRELYEPIKKQSPAGFVREPAALITPAITGLVTDYFEWLAAGLYDLTKQYSAIHAGENLLQSFFYGYDRNFFYVRIDGVQFLEKFLKREDVVSLHLIHANEYRLDMQLGLSENQVMVKGPAGWQPSGTVAQYGVVRIAEARIPLAVLQLTPGDKIFAYLTLTHSGEEVGRWPVDTPLLLSYTGPDLDLETWLI</sequence>
<comment type="similarity">
    <text evidence="1 3">Belongs to the glycosyl hydrolase 57 family.</text>
</comment>
<feature type="domain" description="Glycoside hydrolase family 57 N-terminal" evidence="4">
    <location>
        <begin position="8"/>
        <end position="425"/>
    </location>
</feature>
<dbReference type="CDD" id="cd10796">
    <property type="entry name" value="GH57N_APU"/>
    <property type="match status" value="1"/>
</dbReference>
<evidence type="ECO:0000256" key="3">
    <source>
        <dbReference type="RuleBase" id="RU361196"/>
    </source>
</evidence>
<dbReference type="InterPro" id="IPR027291">
    <property type="entry name" value="Glyco_hydro_38_N_sf"/>
</dbReference>
<dbReference type="Pfam" id="PF03065">
    <property type="entry name" value="Glyco_hydro_57"/>
    <property type="match status" value="1"/>
</dbReference>
<proteinExistence type="inferred from homology"/>
<keyword evidence="2 3" id="KW-0119">Carbohydrate metabolism</keyword>
<name>A0A6V8MLW9_9BACT</name>
<dbReference type="AlphaFoldDB" id="A0A6V8MLW9"/>
<dbReference type="GO" id="GO:0005975">
    <property type="term" value="P:carbohydrate metabolic process"/>
    <property type="evidence" value="ECO:0007669"/>
    <property type="project" value="InterPro"/>
</dbReference>
<dbReference type="InterPro" id="IPR004300">
    <property type="entry name" value="Glyco_hydro_57_N"/>
</dbReference>
<evidence type="ECO:0000259" key="4">
    <source>
        <dbReference type="Pfam" id="PF03065"/>
    </source>
</evidence>